<accession>A0ABD2YVF6</accession>
<evidence type="ECO:0000313" key="2">
    <source>
        <dbReference type="Proteomes" id="UP001630127"/>
    </source>
</evidence>
<name>A0ABD2YVF6_9GENT</name>
<protein>
    <submittedName>
        <fullName evidence="1">Uncharacterized protein</fullName>
    </submittedName>
</protein>
<comment type="caution">
    <text evidence="1">The sequence shown here is derived from an EMBL/GenBank/DDBJ whole genome shotgun (WGS) entry which is preliminary data.</text>
</comment>
<reference evidence="1 2" key="1">
    <citation type="submission" date="2024-11" db="EMBL/GenBank/DDBJ databases">
        <title>A near-complete genome assembly of Cinchona calisaya.</title>
        <authorList>
            <person name="Lian D.C."/>
            <person name="Zhao X.W."/>
            <person name="Wei L."/>
        </authorList>
    </citation>
    <scope>NUCLEOTIDE SEQUENCE [LARGE SCALE GENOMIC DNA]</scope>
    <source>
        <tissue evidence="1">Nenye</tissue>
    </source>
</reference>
<gene>
    <name evidence="1" type="ORF">ACH5RR_029605</name>
</gene>
<dbReference type="AlphaFoldDB" id="A0ABD2YVF6"/>
<dbReference type="Proteomes" id="UP001630127">
    <property type="component" value="Unassembled WGS sequence"/>
</dbReference>
<evidence type="ECO:0000313" key="1">
    <source>
        <dbReference type="EMBL" id="KAL3510204.1"/>
    </source>
</evidence>
<organism evidence="1 2">
    <name type="scientific">Cinchona calisaya</name>
    <dbReference type="NCBI Taxonomy" id="153742"/>
    <lineage>
        <taxon>Eukaryota</taxon>
        <taxon>Viridiplantae</taxon>
        <taxon>Streptophyta</taxon>
        <taxon>Embryophyta</taxon>
        <taxon>Tracheophyta</taxon>
        <taxon>Spermatophyta</taxon>
        <taxon>Magnoliopsida</taxon>
        <taxon>eudicotyledons</taxon>
        <taxon>Gunneridae</taxon>
        <taxon>Pentapetalae</taxon>
        <taxon>asterids</taxon>
        <taxon>lamiids</taxon>
        <taxon>Gentianales</taxon>
        <taxon>Rubiaceae</taxon>
        <taxon>Cinchonoideae</taxon>
        <taxon>Cinchoneae</taxon>
        <taxon>Cinchona</taxon>
    </lineage>
</organism>
<keyword evidence="2" id="KW-1185">Reference proteome</keyword>
<proteinExistence type="predicted"/>
<dbReference type="EMBL" id="JBJUIK010000012">
    <property type="protein sequence ID" value="KAL3510204.1"/>
    <property type="molecule type" value="Genomic_DNA"/>
</dbReference>
<sequence>MRPRIGRVWVNNDDKDRWQSIQYKDISKYYMHCLKMEHSEAGCLIRNPPTKNPKSTNKAPISRISQTKMVKDSVVQPKQQWVPKPPSVVASSGSSLVALGKESISTYSQASMKILNPSIARLDPISLENLNPRRT</sequence>